<dbReference type="GO" id="GO:0000278">
    <property type="term" value="P:mitotic cell cycle"/>
    <property type="evidence" value="ECO:0007669"/>
    <property type="project" value="TreeGrafter"/>
</dbReference>
<dbReference type="GO" id="GO:0000076">
    <property type="term" value="P:DNA replication checkpoint signaling"/>
    <property type="evidence" value="ECO:0007669"/>
    <property type="project" value="TreeGrafter"/>
</dbReference>
<dbReference type="GO" id="GO:0070182">
    <property type="term" value="F:DNA polymerase binding"/>
    <property type="evidence" value="ECO:0007669"/>
    <property type="project" value="TreeGrafter"/>
</dbReference>
<protein>
    <recommendedName>
        <fullName evidence="4">DNA replication factor Cdt1 C-terminal domain-containing protein</fullName>
    </recommendedName>
</protein>
<reference evidence="6" key="1">
    <citation type="submission" date="2011-08" db="EMBL/GenBank/DDBJ databases">
        <authorList>
            <person name="Rombauts S."/>
        </authorList>
    </citation>
    <scope>NUCLEOTIDE SEQUENCE</scope>
    <source>
        <strain evidence="6">London</strain>
    </source>
</reference>
<evidence type="ECO:0000256" key="3">
    <source>
        <dbReference type="SAM" id="MobiDB-lite"/>
    </source>
</evidence>
<feature type="compositionally biased region" description="Low complexity" evidence="3">
    <location>
        <begin position="12"/>
        <end position="74"/>
    </location>
</feature>
<dbReference type="PANTHER" id="PTHR28637">
    <property type="entry name" value="DNA REPLICATION FACTOR CDT1"/>
    <property type="match status" value="1"/>
</dbReference>
<dbReference type="Gene3D" id="1.10.10.1420">
    <property type="entry name" value="DNA replication factor Cdt1, C-terminal WH domain"/>
    <property type="match status" value="1"/>
</dbReference>
<accession>T1L5J1</accession>
<comment type="similarity">
    <text evidence="1">Belongs to the Cdt1 family.</text>
</comment>
<dbReference type="Proteomes" id="UP000015104">
    <property type="component" value="Unassembled WGS sequence"/>
</dbReference>
<dbReference type="HOGENOM" id="CLU_1176757_0_0_1"/>
<dbReference type="AlphaFoldDB" id="T1L5J1"/>
<feature type="domain" description="DNA replication factor Cdt1 C-terminal" evidence="4">
    <location>
        <begin position="137"/>
        <end position="216"/>
    </location>
</feature>
<dbReference type="GO" id="GO:0071163">
    <property type="term" value="P:DNA replication preinitiation complex assembly"/>
    <property type="evidence" value="ECO:0007669"/>
    <property type="project" value="InterPro"/>
</dbReference>
<proteinExistence type="inferred from homology"/>
<evidence type="ECO:0000313" key="6">
    <source>
        <dbReference type="Proteomes" id="UP000015104"/>
    </source>
</evidence>
<evidence type="ECO:0000259" key="4">
    <source>
        <dbReference type="Pfam" id="PF16679"/>
    </source>
</evidence>
<evidence type="ECO:0000256" key="1">
    <source>
        <dbReference type="ARBA" id="ARBA00008356"/>
    </source>
</evidence>
<evidence type="ECO:0000256" key="2">
    <source>
        <dbReference type="ARBA" id="ARBA00023306"/>
    </source>
</evidence>
<dbReference type="PANTHER" id="PTHR28637:SF1">
    <property type="entry name" value="DNA REPLICATION FACTOR CDT1"/>
    <property type="match status" value="1"/>
</dbReference>
<reference evidence="5" key="2">
    <citation type="submission" date="2015-06" db="UniProtKB">
        <authorList>
            <consortium name="EnsemblMetazoa"/>
        </authorList>
    </citation>
    <scope>IDENTIFICATION</scope>
</reference>
<dbReference type="GO" id="GO:0005634">
    <property type="term" value="C:nucleus"/>
    <property type="evidence" value="ECO:0007669"/>
    <property type="project" value="TreeGrafter"/>
</dbReference>
<keyword evidence="6" id="KW-1185">Reference proteome</keyword>
<dbReference type="Pfam" id="PF16679">
    <property type="entry name" value="CDT1_C"/>
    <property type="match status" value="1"/>
</dbReference>
<dbReference type="STRING" id="32264.T1L5J1"/>
<dbReference type="InterPro" id="IPR045173">
    <property type="entry name" value="Cdt1"/>
</dbReference>
<dbReference type="InterPro" id="IPR032054">
    <property type="entry name" value="Cdt1_C"/>
</dbReference>
<keyword evidence="2" id="KW-0131">Cell cycle</keyword>
<feature type="region of interest" description="Disordered" evidence="3">
    <location>
        <begin position="1"/>
        <end position="78"/>
    </location>
</feature>
<name>T1L5J1_TETUR</name>
<dbReference type="EMBL" id="CAEY01001304">
    <property type="status" value="NOT_ANNOTATED_CDS"/>
    <property type="molecule type" value="Genomic_DNA"/>
</dbReference>
<dbReference type="GO" id="GO:0003677">
    <property type="term" value="F:DNA binding"/>
    <property type="evidence" value="ECO:0007669"/>
    <property type="project" value="InterPro"/>
</dbReference>
<dbReference type="EnsemblMetazoa" id="tetur486g00010.1">
    <property type="protein sequence ID" value="tetur486g00010.1"/>
    <property type="gene ID" value="tetur486g00010"/>
</dbReference>
<organism evidence="5 6">
    <name type="scientific">Tetranychus urticae</name>
    <name type="common">Two-spotted spider mite</name>
    <dbReference type="NCBI Taxonomy" id="32264"/>
    <lineage>
        <taxon>Eukaryota</taxon>
        <taxon>Metazoa</taxon>
        <taxon>Ecdysozoa</taxon>
        <taxon>Arthropoda</taxon>
        <taxon>Chelicerata</taxon>
        <taxon>Arachnida</taxon>
        <taxon>Acari</taxon>
        <taxon>Acariformes</taxon>
        <taxon>Trombidiformes</taxon>
        <taxon>Prostigmata</taxon>
        <taxon>Eleutherengona</taxon>
        <taxon>Raphignathae</taxon>
        <taxon>Tetranychoidea</taxon>
        <taxon>Tetranychidae</taxon>
        <taxon>Tetranychus</taxon>
    </lineage>
</organism>
<dbReference type="InterPro" id="IPR038090">
    <property type="entry name" value="Cdt1_C_WH_dom_sf"/>
</dbReference>
<evidence type="ECO:0000313" key="5">
    <source>
        <dbReference type="EnsemblMetazoa" id="tetur486g00010.1"/>
    </source>
</evidence>
<dbReference type="GO" id="GO:0030174">
    <property type="term" value="P:regulation of DNA-templated DNA replication initiation"/>
    <property type="evidence" value="ECO:0007669"/>
    <property type="project" value="InterPro"/>
</dbReference>
<sequence length="229" mass="26025">MLPSVFKAMKDATSITTPSKTPSKTSLKTALKTPFKTPSTTPSKTPSKTPTRPSKSSSSLSSKKLRTPKSTTTTKSKRKNDLDIIAKCKTIDSYFQRKVKQPTKLEPKKLSKFFDDVARIEEGPLKGLPTSLLDKIKPKKPDDGQAERKKLLQKLPELLKIVHLYFLTNPKPIQLGILIEKCISSYYTYISVPDAEKQMRLTCELFPEWLTIISIRKVEFVKYVDRKYL</sequence>